<evidence type="ECO:0000313" key="2">
    <source>
        <dbReference type="Proteomes" id="UP000887540"/>
    </source>
</evidence>
<sequence length="154" mass="16874">MSKEHCCCGSIHTGALIISYLVLIFGTIGLLASVVAGNGPGIVSNALSIIIGGCIGYADHSHKPGGYLPYLICAAISIFIYTVSIVLFVIKAIAEPWTLSYYTEDFGYGDRYIDPGKLYGFLFMTAVLALADWIAIWFWMVVYRAYQHMKGVEE</sequence>
<protein>
    <submittedName>
        <fullName evidence="3">Uncharacterized protein</fullName>
    </submittedName>
</protein>
<reference evidence="3" key="1">
    <citation type="submission" date="2022-11" db="UniProtKB">
        <authorList>
            <consortium name="WormBaseParasite"/>
        </authorList>
    </citation>
    <scope>IDENTIFICATION</scope>
</reference>
<dbReference type="WBParaSite" id="ACRNAN_scaffold8554.g27389.t1">
    <property type="protein sequence ID" value="ACRNAN_scaffold8554.g27389.t1"/>
    <property type="gene ID" value="ACRNAN_scaffold8554.g27389"/>
</dbReference>
<dbReference type="AlphaFoldDB" id="A0A914ELD0"/>
<evidence type="ECO:0000256" key="1">
    <source>
        <dbReference type="SAM" id="Phobius"/>
    </source>
</evidence>
<feature type="transmembrane region" description="Helical" evidence="1">
    <location>
        <begin position="118"/>
        <end position="140"/>
    </location>
</feature>
<feature type="transmembrane region" description="Helical" evidence="1">
    <location>
        <begin position="70"/>
        <end position="94"/>
    </location>
</feature>
<dbReference type="Proteomes" id="UP000887540">
    <property type="component" value="Unplaced"/>
</dbReference>
<keyword evidence="2" id="KW-1185">Reference proteome</keyword>
<keyword evidence="1" id="KW-1133">Transmembrane helix</keyword>
<feature type="transmembrane region" description="Helical" evidence="1">
    <location>
        <begin position="12"/>
        <end position="36"/>
    </location>
</feature>
<keyword evidence="1" id="KW-0812">Transmembrane</keyword>
<name>A0A914ELD0_9BILA</name>
<keyword evidence="1" id="KW-0472">Membrane</keyword>
<accession>A0A914ELD0</accession>
<organism evidence="2 3">
    <name type="scientific">Acrobeloides nanus</name>
    <dbReference type="NCBI Taxonomy" id="290746"/>
    <lineage>
        <taxon>Eukaryota</taxon>
        <taxon>Metazoa</taxon>
        <taxon>Ecdysozoa</taxon>
        <taxon>Nematoda</taxon>
        <taxon>Chromadorea</taxon>
        <taxon>Rhabditida</taxon>
        <taxon>Tylenchina</taxon>
        <taxon>Cephalobomorpha</taxon>
        <taxon>Cephaloboidea</taxon>
        <taxon>Cephalobidae</taxon>
        <taxon>Acrobeloides</taxon>
    </lineage>
</organism>
<evidence type="ECO:0000313" key="3">
    <source>
        <dbReference type="WBParaSite" id="ACRNAN_scaffold8554.g27389.t1"/>
    </source>
</evidence>
<proteinExistence type="predicted"/>